<dbReference type="InterPro" id="IPR000794">
    <property type="entry name" value="Beta-ketoacyl_synthase"/>
</dbReference>
<dbReference type="EMBL" id="CP036272">
    <property type="protein sequence ID" value="QDT60217.1"/>
    <property type="molecule type" value="Genomic_DNA"/>
</dbReference>
<dbReference type="InterPro" id="IPR016039">
    <property type="entry name" value="Thiolase-like"/>
</dbReference>
<evidence type="ECO:0000313" key="6">
    <source>
        <dbReference type="Proteomes" id="UP000315003"/>
    </source>
</evidence>
<comment type="similarity">
    <text evidence="1 3">Belongs to the thiolase-like superfamily. Beta-ketoacyl-ACP synthases family.</text>
</comment>
<gene>
    <name evidence="5" type="primary">fabF_3</name>
    <name evidence="5" type="ORF">SV7mr_27350</name>
</gene>
<protein>
    <submittedName>
        <fullName evidence="5">3-oxoacyl-[acyl-carrier-protein] synthase 2</fullName>
        <ecNumber evidence="5">2.3.1.179</ecNumber>
    </submittedName>
</protein>
<dbReference type="Pfam" id="PF00109">
    <property type="entry name" value="ketoacyl-synt"/>
    <property type="match status" value="1"/>
</dbReference>
<dbReference type="PANTHER" id="PTHR11712">
    <property type="entry name" value="POLYKETIDE SYNTHASE-RELATED"/>
    <property type="match status" value="1"/>
</dbReference>
<evidence type="ECO:0000313" key="5">
    <source>
        <dbReference type="EMBL" id="QDT60217.1"/>
    </source>
</evidence>
<evidence type="ECO:0000256" key="3">
    <source>
        <dbReference type="RuleBase" id="RU003694"/>
    </source>
</evidence>
<feature type="domain" description="Ketosynthase family 3 (KS3)" evidence="4">
    <location>
        <begin position="3"/>
        <end position="445"/>
    </location>
</feature>
<dbReference type="GO" id="GO:0006633">
    <property type="term" value="P:fatty acid biosynthetic process"/>
    <property type="evidence" value="ECO:0007669"/>
    <property type="project" value="TreeGrafter"/>
</dbReference>
<dbReference type="GO" id="GO:0005829">
    <property type="term" value="C:cytosol"/>
    <property type="evidence" value="ECO:0007669"/>
    <property type="project" value="TreeGrafter"/>
</dbReference>
<dbReference type="InterPro" id="IPR014031">
    <property type="entry name" value="Ketoacyl_synth_C"/>
</dbReference>
<dbReference type="EC" id="2.3.1.179" evidence="5"/>
<dbReference type="Pfam" id="PF02801">
    <property type="entry name" value="Ketoacyl-synt_C"/>
    <property type="match status" value="1"/>
</dbReference>
<sequence length="445" mass="46174">MTHDPIAITGVGLVTAIGIGNQEYFDGLLSGHNGVTSLADRTDGDVTPDENEPVDGVWVGAPITAFEPKKYVRPRKALKVMCREIQIALASAHLALEHAGIEGPLTDDGALSPSRVGTVYGSELYYTPPADLVDSIRSSVDESGEVMLSDFGAAVRRDVMPLWMLKFLPNMPACQVSIAINAQGPSNTLVAADASGPNALAEAISYLQRNLADLVLCGSSGTRIGALRLAYHGDLPTVQRGERSLEHTAVAHGREACGVVGGEGAASLTLEPLTRAQQRGATVMGIVSSIASRFVAAESIRSGTYSGELHPKHSKGSAPALKLAIQATLEQADLTADQIGAVVSHAVGELGMDQAERTALAETGINAPLVAPYASLGHTGAASGMIELATAALITANNQVPPTRNADLAAEDCFLQTPQFLKQPHVLALSQTCEGAATAAIISQP</sequence>
<keyword evidence="5" id="KW-0012">Acyltransferase</keyword>
<evidence type="ECO:0000259" key="4">
    <source>
        <dbReference type="PROSITE" id="PS52004"/>
    </source>
</evidence>
<dbReference type="GO" id="GO:0004315">
    <property type="term" value="F:3-oxoacyl-[acyl-carrier-protein] synthase activity"/>
    <property type="evidence" value="ECO:0007669"/>
    <property type="project" value="UniProtKB-EC"/>
</dbReference>
<organism evidence="5 6">
    <name type="scientific">Stieleria bergensis</name>
    <dbReference type="NCBI Taxonomy" id="2528025"/>
    <lineage>
        <taxon>Bacteria</taxon>
        <taxon>Pseudomonadati</taxon>
        <taxon>Planctomycetota</taxon>
        <taxon>Planctomycetia</taxon>
        <taxon>Pirellulales</taxon>
        <taxon>Pirellulaceae</taxon>
        <taxon>Stieleria</taxon>
    </lineage>
</organism>
<dbReference type="Proteomes" id="UP000315003">
    <property type="component" value="Chromosome"/>
</dbReference>
<dbReference type="RefSeq" id="WP_145272570.1">
    <property type="nucleotide sequence ID" value="NZ_CP036272.1"/>
</dbReference>
<accession>A0A517SVQ1</accession>
<reference evidence="5 6" key="1">
    <citation type="submission" date="2019-02" db="EMBL/GenBank/DDBJ databases">
        <title>Deep-cultivation of Planctomycetes and their phenomic and genomic characterization uncovers novel biology.</title>
        <authorList>
            <person name="Wiegand S."/>
            <person name="Jogler M."/>
            <person name="Boedeker C."/>
            <person name="Pinto D."/>
            <person name="Vollmers J."/>
            <person name="Rivas-Marin E."/>
            <person name="Kohn T."/>
            <person name="Peeters S.H."/>
            <person name="Heuer A."/>
            <person name="Rast P."/>
            <person name="Oberbeckmann S."/>
            <person name="Bunk B."/>
            <person name="Jeske O."/>
            <person name="Meyerdierks A."/>
            <person name="Storesund J.E."/>
            <person name="Kallscheuer N."/>
            <person name="Luecker S."/>
            <person name="Lage O.M."/>
            <person name="Pohl T."/>
            <person name="Merkel B.J."/>
            <person name="Hornburger P."/>
            <person name="Mueller R.-W."/>
            <person name="Bruemmer F."/>
            <person name="Labrenz M."/>
            <person name="Spormann A.M."/>
            <person name="Op den Camp H."/>
            <person name="Overmann J."/>
            <person name="Amann R."/>
            <person name="Jetten M.S.M."/>
            <person name="Mascher T."/>
            <person name="Medema M.H."/>
            <person name="Devos D.P."/>
            <person name="Kaster A.-K."/>
            <person name="Ovreas L."/>
            <person name="Rohde M."/>
            <person name="Galperin M.Y."/>
            <person name="Jogler C."/>
        </authorList>
    </citation>
    <scope>NUCLEOTIDE SEQUENCE [LARGE SCALE GENOMIC DNA]</scope>
    <source>
        <strain evidence="5 6">SV_7m_r</strain>
    </source>
</reference>
<dbReference type="SMART" id="SM00825">
    <property type="entry name" value="PKS_KS"/>
    <property type="match status" value="1"/>
</dbReference>
<name>A0A517SVQ1_9BACT</name>
<evidence type="ECO:0000256" key="1">
    <source>
        <dbReference type="ARBA" id="ARBA00008467"/>
    </source>
</evidence>
<dbReference type="Gene3D" id="3.40.47.10">
    <property type="match status" value="2"/>
</dbReference>
<dbReference type="InterPro" id="IPR014030">
    <property type="entry name" value="Ketoacyl_synth_N"/>
</dbReference>
<dbReference type="PANTHER" id="PTHR11712:SF336">
    <property type="entry name" value="3-OXOACYL-[ACYL-CARRIER-PROTEIN] SYNTHASE, MITOCHONDRIAL"/>
    <property type="match status" value="1"/>
</dbReference>
<dbReference type="SUPFAM" id="SSF53901">
    <property type="entry name" value="Thiolase-like"/>
    <property type="match status" value="2"/>
</dbReference>
<dbReference type="InterPro" id="IPR020841">
    <property type="entry name" value="PKS_Beta-ketoAc_synthase_dom"/>
</dbReference>
<evidence type="ECO:0000256" key="2">
    <source>
        <dbReference type="ARBA" id="ARBA00022679"/>
    </source>
</evidence>
<proteinExistence type="inferred from homology"/>
<keyword evidence="2 3" id="KW-0808">Transferase</keyword>
<keyword evidence="6" id="KW-1185">Reference proteome</keyword>
<dbReference type="AlphaFoldDB" id="A0A517SVQ1"/>
<dbReference type="OrthoDB" id="292158at2"/>
<dbReference type="PROSITE" id="PS52004">
    <property type="entry name" value="KS3_2"/>
    <property type="match status" value="1"/>
</dbReference>